<reference evidence="2 3" key="1">
    <citation type="submission" date="2015-01" db="EMBL/GenBank/DDBJ databases">
        <title>Genome of allotetraploid Gossypium barbadense reveals genomic plasticity and fiber elongation in cotton evolution.</title>
        <authorList>
            <person name="Chen X."/>
            <person name="Liu X."/>
            <person name="Zhao B."/>
            <person name="Zheng H."/>
            <person name="Hu Y."/>
            <person name="Lu G."/>
            <person name="Yang C."/>
            <person name="Chen J."/>
            <person name="Shan C."/>
            <person name="Zhang L."/>
            <person name="Zhou Y."/>
            <person name="Wang L."/>
            <person name="Guo W."/>
            <person name="Bai Y."/>
            <person name="Ruan J."/>
            <person name="Shangguan X."/>
            <person name="Mao Y."/>
            <person name="Jiang J."/>
            <person name="Zhu Y."/>
            <person name="Lei J."/>
            <person name="Kang H."/>
            <person name="Chen S."/>
            <person name="He X."/>
            <person name="Wang R."/>
            <person name="Wang Y."/>
            <person name="Chen J."/>
            <person name="Wang L."/>
            <person name="Yu S."/>
            <person name="Wang B."/>
            <person name="Wei J."/>
            <person name="Song S."/>
            <person name="Lu X."/>
            <person name="Gao Z."/>
            <person name="Gu W."/>
            <person name="Deng X."/>
            <person name="Ma D."/>
            <person name="Wang S."/>
            <person name="Liang W."/>
            <person name="Fang L."/>
            <person name="Cai C."/>
            <person name="Zhu X."/>
            <person name="Zhou B."/>
            <person name="Zhang Y."/>
            <person name="Chen Z."/>
            <person name="Xu S."/>
            <person name="Zhu R."/>
            <person name="Wang S."/>
            <person name="Zhang T."/>
            <person name="Zhao G."/>
        </authorList>
    </citation>
    <scope>NUCLEOTIDE SEQUENCE [LARGE SCALE GENOMIC DNA]</scope>
    <source>
        <strain evidence="3">cv. Xinhai21</strain>
        <tissue evidence="2">Leaf</tissue>
    </source>
</reference>
<dbReference type="InterPro" id="IPR032001">
    <property type="entry name" value="SAWADEE_dom"/>
</dbReference>
<accession>A0A2P5VW22</accession>
<proteinExistence type="predicted"/>
<dbReference type="GO" id="GO:0003682">
    <property type="term" value="F:chromatin binding"/>
    <property type="evidence" value="ECO:0007669"/>
    <property type="project" value="InterPro"/>
</dbReference>
<organism evidence="2 3">
    <name type="scientific">Gossypium barbadense</name>
    <name type="common">Sea Island cotton</name>
    <name type="synonym">Hibiscus barbadensis</name>
    <dbReference type="NCBI Taxonomy" id="3634"/>
    <lineage>
        <taxon>Eukaryota</taxon>
        <taxon>Viridiplantae</taxon>
        <taxon>Streptophyta</taxon>
        <taxon>Embryophyta</taxon>
        <taxon>Tracheophyta</taxon>
        <taxon>Spermatophyta</taxon>
        <taxon>Magnoliopsida</taxon>
        <taxon>eudicotyledons</taxon>
        <taxon>Gunneridae</taxon>
        <taxon>Pentapetalae</taxon>
        <taxon>rosids</taxon>
        <taxon>malvids</taxon>
        <taxon>Malvales</taxon>
        <taxon>Malvaceae</taxon>
        <taxon>Malvoideae</taxon>
        <taxon>Gossypium</taxon>
    </lineage>
</organism>
<sequence>MEALSVADDSIELEAKRKEESSWHPCIVSLGSSGDSLIVNFASQDLKDMMLNKDEVLARLRFRSMPLQVDDCCHIEEGERVLVNTKLQSKDFFYDAEVEKMVYSNEAHIEDMFIELPVVLLNTSVPLFCHPNFCHYQVDRIRHSKRGCRCNFMIKWLDNDLEGQTLAVPSSSVMKLATKSISDHPIIHTLLKPEKDADLSYSCPFLTILDDSDAEMDLNKLLQKQIEQISNLADAPEKDFLDGFLWRKKSNPAANTVLNNGQTPHNSTAESNACIPAVPDNRNHLKRITCSKTKLQVDIETKYQSGTAASMQEEFIQNRSRLSPLASRAALASSLLTAKKCLDMEFSSCMTANMFMKGKHSSENLAISVPLVSYASHAISPLISTQGDASCKPSSCIPTKVRGNENKTSVKINRSAEDKTSSPAKVTAEKVISEIAMTAEHAIARDKKSSVLGDVNVRPTTPMRLTRLAMRKGAVFPNECIEVKICTDNKKRRISGNKNKLCHSAIRQENENLGNEENNSTHIIDSGSSERNIAILESNVSATKTAKDASTPCSYNSFNIAGKNAQSGRRDQGKKRKAVYPDKQGLRFSPRNHLPRTCSQNKSHHGKRISQQRLWSLLSCSCSFIIVAKSSKKELQMRTISHDLVLGITPTADVQTRLRPQQNSIEKIRKPCSSAYSKSCHLPLRYKPL</sequence>
<dbReference type="PANTHER" id="PTHR33827">
    <property type="entry name" value="PROTEIN SAWADEE HOMEODOMAIN HOMOLOG 2"/>
    <property type="match status" value="1"/>
</dbReference>
<dbReference type="AlphaFoldDB" id="A0A2P5VW22"/>
<dbReference type="PANTHER" id="PTHR33827:SF9">
    <property type="entry name" value="SAWADEE DOMAIN-CONTAINING PROTEIN"/>
    <property type="match status" value="1"/>
</dbReference>
<feature type="domain" description="SAWADEE" evidence="1">
    <location>
        <begin position="10"/>
        <end position="102"/>
    </location>
</feature>
<gene>
    <name evidence="2" type="ORF">GOBAR_AA37710</name>
</gene>
<evidence type="ECO:0000259" key="1">
    <source>
        <dbReference type="Pfam" id="PF16719"/>
    </source>
</evidence>
<name>A0A2P5VW22_GOSBA</name>
<dbReference type="OrthoDB" id="759831at2759"/>
<dbReference type="InterPro" id="IPR039276">
    <property type="entry name" value="SHH1/2"/>
</dbReference>
<dbReference type="Pfam" id="PF16719">
    <property type="entry name" value="SAWADEE"/>
    <property type="match status" value="1"/>
</dbReference>
<evidence type="ECO:0000313" key="3">
    <source>
        <dbReference type="Proteomes" id="UP000239757"/>
    </source>
</evidence>
<evidence type="ECO:0000313" key="2">
    <source>
        <dbReference type="EMBL" id="PPR82999.1"/>
    </source>
</evidence>
<dbReference type="Proteomes" id="UP000239757">
    <property type="component" value="Unassembled WGS sequence"/>
</dbReference>
<dbReference type="EMBL" id="KZ670571">
    <property type="protein sequence ID" value="PPR82999.1"/>
    <property type="molecule type" value="Genomic_DNA"/>
</dbReference>
<protein>
    <recommendedName>
        <fullName evidence="1">SAWADEE domain-containing protein</fullName>
    </recommendedName>
</protein>